<keyword evidence="4" id="KW-1185">Reference proteome</keyword>
<dbReference type="Pfam" id="PF00786">
    <property type="entry name" value="PBD"/>
    <property type="match status" value="1"/>
</dbReference>
<evidence type="ECO:0000256" key="1">
    <source>
        <dbReference type="SAM" id="MobiDB-lite"/>
    </source>
</evidence>
<protein>
    <recommendedName>
        <fullName evidence="2">CRIB domain-containing protein</fullName>
    </recommendedName>
</protein>
<dbReference type="Gene3D" id="3.90.810.10">
    <property type="entry name" value="CRIB domain"/>
    <property type="match status" value="1"/>
</dbReference>
<reference evidence="3 4" key="1">
    <citation type="journal article" date="2013" name="PLoS Genet.">
        <title>The genome and development-dependent transcriptomes of Pyronema confluens: a window into fungal evolution.</title>
        <authorList>
            <person name="Traeger S."/>
            <person name="Altegoer F."/>
            <person name="Freitag M."/>
            <person name="Gabaldon T."/>
            <person name="Kempken F."/>
            <person name="Kumar A."/>
            <person name="Marcet-Houben M."/>
            <person name="Poggeler S."/>
            <person name="Stajich J.E."/>
            <person name="Nowrousian M."/>
        </authorList>
    </citation>
    <scope>NUCLEOTIDE SEQUENCE [LARGE SCALE GENOMIC DNA]</scope>
    <source>
        <strain evidence="4">CBS 100304</strain>
        <tissue evidence="3">Vegetative mycelium</tissue>
    </source>
</reference>
<dbReference type="OrthoDB" id="19923at2759"/>
<dbReference type="AlphaFoldDB" id="U4LHC3"/>
<dbReference type="InterPro" id="IPR000095">
    <property type="entry name" value="CRIB_dom"/>
</dbReference>
<accession>U4LHC3</accession>
<proteinExistence type="predicted"/>
<feature type="compositionally biased region" description="Low complexity" evidence="1">
    <location>
        <begin position="231"/>
        <end position="242"/>
    </location>
</feature>
<dbReference type="InterPro" id="IPR036936">
    <property type="entry name" value="CRIB_dom_sf"/>
</dbReference>
<dbReference type="EMBL" id="HF935604">
    <property type="protein sequence ID" value="CCX31524.1"/>
    <property type="molecule type" value="Genomic_DNA"/>
</dbReference>
<sequence length="321" mass="35769">MDPLTTSAALVGLLSSLSKTLRHLSSFSSLPVLGQSLQTEALSLTTTIALLNNFIKQPVTRMSMTTVEQFVTVLTHLILAVGELEEGVDLVKVAQRPGTQERPMSAEEIGGWDREMWEKKEEDMRGLYEDLQRIRGCWEVMMAGWGSKTNSEAMQTQEEIISLISEITTHGSRRSSNIRSTKHLSVDTKSLRRTSILSRGKRGSVVSLNEVRDIASIQLPVYAADVYNSTQYTSSSGSNSNSRPKRNRRMTWSASRGISLVTMITALWRPPQQSKTVMSIGEPYNMKHTTHIGIDPENGKMQVLGQESPETIVVQRIGWMN</sequence>
<organism evidence="3 4">
    <name type="scientific">Pyronema omphalodes (strain CBS 100304)</name>
    <name type="common">Pyronema confluens</name>
    <dbReference type="NCBI Taxonomy" id="1076935"/>
    <lineage>
        <taxon>Eukaryota</taxon>
        <taxon>Fungi</taxon>
        <taxon>Dikarya</taxon>
        <taxon>Ascomycota</taxon>
        <taxon>Pezizomycotina</taxon>
        <taxon>Pezizomycetes</taxon>
        <taxon>Pezizales</taxon>
        <taxon>Pyronemataceae</taxon>
        <taxon>Pyronema</taxon>
    </lineage>
</organism>
<evidence type="ECO:0000313" key="4">
    <source>
        <dbReference type="Proteomes" id="UP000018144"/>
    </source>
</evidence>
<name>U4LHC3_PYROM</name>
<feature type="domain" description="CRIB" evidence="2">
    <location>
        <begin position="280"/>
        <end position="293"/>
    </location>
</feature>
<dbReference type="PROSITE" id="PS50108">
    <property type="entry name" value="CRIB"/>
    <property type="match status" value="1"/>
</dbReference>
<evidence type="ECO:0000313" key="3">
    <source>
        <dbReference type="EMBL" id="CCX31524.1"/>
    </source>
</evidence>
<feature type="region of interest" description="Disordered" evidence="1">
    <location>
        <begin position="231"/>
        <end position="251"/>
    </location>
</feature>
<evidence type="ECO:0000259" key="2">
    <source>
        <dbReference type="PROSITE" id="PS50108"/>
    </source>
</evidence>
<gene>
    <name evidence="3" type="ORF">PCON_10873</name>
</gene>
<dbReference type="Proteomes" id="UP000018144">
    <property type="component" value="Unassembled WGS sequence"/>
</dbReference>